<dbReference type="KEGG" id="haei:MUN82_03770"/>
<dbReference type="AlphaFoldDB" id="A0A8T9T289"/>
<accession>A0A8T9T289</accession>
<evidence type="ECO:0000313" key="1">
    <source>
        <dbReference type="EMBL" id="UOR06216.1"/>
    </source>
</evidence>
<dbReference type="RefSeq" id="WP_245095115.1">
    <property type="nucleotide sequence ID" value="NZ_CP095053.1"/>
</dbReference>
<organism evidence="1 2">
    <name type="scientific">Hymenobacter aerilatus</name>
    <dbReference type="NCBI Taxonomy" id="2932251"/>
    <lineage>
        <taxon>Bacteria</taxon>
        <taxon>Pseudomonadati</taxon>
        <taxon>Bacteroidota</taxon>
        <taxon>Cytophagia</taxon>
        <taxon>Cytophagales</taxon>
        <taxon>Hymenobacteraceae</taxon>
        <taxon>Hymenobacter</taxon>
    </lineage>
</organism>
<gene>
    <name evidence="1" type="ORF">MUN82_03770</name>
</gene>
<protein>
    <submittedName>
        <fullName evidence="1">Uncharacterized protein</fullName>
    </submittedName>
</protein>
<keyword evidence="2" id="KW-1185">Reference proteome</keyword>
<name>A0A8T9T289_9BACT</name>
<dbReference type="Proteomes" id="UP000829925">
    <property type="component" value="Chromosome"/>
</dbReference>
<dbReference type="EMBL" id="CP095053">
    <property type="protein sequence ID" value="UOR06216.1"/>
    <property type="molecule type" value="Genomic_DNA"/>
</dbReference>
<proteinExistence type="predicted"/>
<sequence>MCAINKIVTRSYNTVGGGANTNLNGLEFERGTDLREAFANHPQYKLSGDSIIDRTTQEVVGRLYEKNKLYKNLLEANHINYKNIISKKLLPDDALVVGNTLYIIEKKYQAGAGSVDEKLQTCHFKKRQYIKLMTSLGLEVQFYYLLSDWFNAPSYKDVLDYIEEVGCKYFFGKIPLEKLGL</sequence>
<evidence type="ECO:0000313" key="2">
    <source>
        <dbReference type="Proteomes" id="UP000829925"/>
    </source>
</evidence>
<reference evidence="1 2" key="1">
    <citation type="submission" date="2022-04" db="EMBL/GenBank/DDBJ databases">
        <title>Hymenobacter sp. isolated from the air.</title>
        <authorList>
            <person name="Won M."/>
            <person name="Lee C.-M."/>
            <person name="Woen H.-Y."/>
            <person name="Kwon S.-W."/>
        </authorList>
    </citation>
    <scope>NUCLEOTIDE SEQUENCE [LARGE SCALE GENOMIC DNA]</scope>
    <source>
        <strain evidence="2">5413 J-13</strain>
    </source>
</reference>